<comment type="similarity">
    <text evidence="1">Belongs to the EFR3 family.</text>
</comment>
<name>A0A8W7P6J2_ANOCL</name>
<proteinExistence type="inferred from homology"/>
<dbReference type="VEuPathDB" id="VectorBase:ACON2_041745"/>
<sequence>LSTQVIRKVRIKPNHTMSMIKCCFEPLEMPEFLDSFVKKCTEGCCCGCCSALRPRYKRLVDNIFPANPEDGLVKSNMEKLTFYSLRSPEKLDRIGEYLYQRASKDIYRKRYKFVEIAMEAMDLLLMACHAQILNLFVESFLRMVQKLLEDTNPTLQIMATNSFVRFANIEEDTPSYHRRYDFFISKFSSMCYGNNDDMELRDSIRMAGIKGLQGVIRKTVSDDLVANIWEKQHMEKIVPSLLFNMQSGPSKSTDTEATPSTPPLLAEAVLRELVSRASFGHIKSVLKPLLTHLDHHKLWVPNKFAIDTFRIVMISIQPQYSYTVVETLMSHLDQNLTSSPKTRTSLAVVLSKIIAIAAGESVGPSALDIINNLLMHLKTSVSTQHDESTPEETQYQEALINALGEFANHHPDYQKIEIMLFIMNTVPDPSHKSKGDHLLQNILLKSLLKVGTQYRTVSFEKAFPVSFLQPLLKMARAASIPIRIIVMQIFQQLLDRHQNQHLLNVINVSHYPTLTIETPSRSDILFTHKYGSNILQAIIESMSQENHLEVLKSSYNTIALVIVEMACGETMQEFLLFILGVQQVAVTEVELSPKHRCNLHSIAISLLILLGRCTGVGPLVEYVEKLIQARKEEASYLLPPLMDNDKSAPSTLNTNLPHLLVDKLAVAECLQQAGLECNRVQTGTPYALNQTDISAHRHSWVDTHSAVRNSVVDASYNDIESVSSSPGVQKRSLASEYNFESMKRVLAEPTEASKREAREKQMQIGRTFRETAFEDLVRRTEPKHDVIQNKLNEIFNALSAERQISASCGVQAGSLLLAANGGLNGPSMIEPGKHHLAAGGQRPIYENNFPELFFY</sequence>
<dbReference type="PANTHER" id="PTHR12444">
    <property type="entry name" value="PROTEIN EFR3 HOMOLOG CMP44E"/>
    <property type="match status" value="1"/>
</dbReference>
<dbReference type="Proteomes" id="UP000075882">
    <property type="component" value="Unassembled WGS sequence"/>
</dbReference>
<dbReference type="InterPro" id="IPR016024">
    <property type="entry name" value="ARM-type_fold"/>
</dbReference>
<dbReference type="PANTHER" id="PTHR12444:SF8">
    <property type="entry name" value="PROTEIN EFR3 HOMOLOG CMP44E"/>
    <property type="match status" value="1"/>
</dbReference>
<accession>A0A8W7P6J2</accession>
<dbReference type="FunFam" id="1.25.10.10:FF:001333">
    <property type="entry name" value="AGAP012183-PA"/>
    <property type="match status" value="1"/>
</dbReference>
<protein>
    <recommendedName>
        <fullName evidence="3">EFR3-like protein</fullName>
    </recommendedName>
</protein>
<dbReference type="Gene3D" id="1.25.10.10">
    <property type="entry name" value="Leucine-rich Repeat Variant"/>
    <property type="match status" value="1"/>
</dbReference>
<dbReference type="InterPro" id="IPR051851">
    <property type="entry name" value="EFR3_Homologs"/>
</dbReference>
<dbReference type="Pfam" id="PF21052">
    <property type="entry name" value="EFR3_ARM"/>
    <property type="match status" value="1"/>
</dbReference>
<evidence type="ECO:0000313" key="2">
    <source>
        <dbReference type="EnsemblMetazoa" id="ACOM026462-PA.1"/>
    </source>
</evidence>
<organism evidence="2">
    <name type="scientific">Anopheles coluzzii</name>
    <name type="common">African malaria mosquito</name>
    <dbReference type="NCBI Taxonomy" id="1518534"/>
    <lineage>
        <taxon>Eukaryota</taxon>
        <taxon>Metazoa</taxon>
        <taxon>Ecdysozoa</taxon>
        <taxon>Arthropoda</taxon>
        <taxon>Hexapoda</taxon>
        <taxon>Insecta</taxon>
        <taxon>Pterygota</taxon>
        <taxon>Neoptera</taxon>
        <taxon>Endopterygota</taxon>
        <taxon>Diptera</taxon>
        <taxon>Nematocera</taxon>
        <taxon>Culicoidea</taxon>
        <taxon>Culicidae</taxon>
        <taxon>Anophelinae</taxon>
        <taxon>Anopheles</taxon>
    </lineage>
</organism>
<dbReference type="InterPro" id="IPR011989">
    <property type="entry name" value="ARM-like"/>
</dbReference>
<reference evidence="2" key="1">
    <citation type="submission" date="2022-08" db="UniProtKB">
        <authorList>
            <consortium name="EnsemblMetazoa"/>
        </authorList>
    </citation>
    <scope>IDENTIFICATION</scope>
</reference>
<dbReference type="EnsemblMetazoa" id="ACOM026462-RA">
    <property type="protein sequence ID" value="ACOM026462-PA.1"/>
    <property type="gene ID" value="ACOM026462"/>
</dbReference>
<dbReference type="GO" id="GO:0072659">
    <property type="term" value="P:protein localization to plasma membrane"/>
    <property type="evidence" value="ECO:0007669"/>
    <property type="project" value="TreeGrafter"/>
</dbReference>
<dbReference type="InterPro" id="IPR049152">
    <property type="entry name" value="EFR3-like_ARM"/>
</dbReference>
<evidence type="ECO:0008006" key="3">
    <source>
        <dbReference type="Google" id="ProtNLM"/>
    </source>
</evidence>
<dbReference type="GO" id="GO:0005886">
    <property type="term" value="C:plasma membrane"/>
    <property type="evidence" value="ECO:0007669"/>
    <property type="project" value="TreeGrafter"/>
</dbReference>
<dbReference type="AlphaFoldDB" id="A0A8W7P6J2"/>
<evidence type="ECO:0000256" key="1">
    <source>
        <dbReference type="ARBA" id="ARBA00010216"/>
    </source>
</evidence>
<dbReference type="SUPFAM" id="SSF48371">
    <property type="entry name" value="ARM repeat"/>
    <property type="match status" value="1"/>
</dbReference>